<dbReference type="Pfam" id="PF01433">
    <property type="entry name" value="Peptidase_M1"/>
    <property type="match status" value="1"/>
</dbReference>
<dbReference type="Pfam" id="PF17432">
    <property type="entry name" value="DUF3458_C"/>
    <property type="match status" value="1"/>
</dbReference>
<feature type="domain" description="Peptidase M1 alanyl aminopeptidase C-terminal" evidence="16">
    <location>
        <begin position="550"/>
        <end position="868"/>
    </location>
</feature>
<dbReference type="RefSeq" id="WP_133538358.1">
    <property type="nucleotide sequence ID" value="NZ_SNXI01000001.1"/>
</dbReference>
<dbReference type="InterPro" id="IPR045357">
    <property type="entry name" value="Aminopeptidase_N-like_N"/>
</dbReference>
<dbReference type="FunFam" id="1.10.390.10:FF:000002">
    <property type="entry name" value="Aminopeptidase N"/>
    <property type="match status" value="1"/>
</dbReference>
<evidence type="ECO:0000256" key="11">
    <source>
        <dbReference type="ARBA" id="ARBA00023049"/>
    </source>
</evidence>
<dbReference type="FunFam" id="2.60.40.1730:FF:000005">
    <property type="entry name" value="Aminopeptidase N"/>
    <property type="match status" value="1"/>
</dbReference>
<organism evidence="18 19">
    <name type="scientific">Idiomarina aquatica</name>
    <dbReference type="NCBI Taxonomy" id="1327752"/>
    <lineage>
        <taxon>Bacteria</taxon>
        <taxon>Pseudomonadati</taxon>
        <taxon>Pseudomonadota</taxon>
        <taxon>Gammaproteobacteria</taxon>
        <taxon>Alteromonadales</taxon>
        <taxon>Idiomarinaceae</taxon>
        <taxon>Idiomarina</taxon>
    </lineage>
</organism>
<dbReference type="GO" id="GO:0006508">
    <property type="term" value="P:proteolysis"/>
    <property type="evidence" value="ECO:0007669"/>
    <property type="project" value="UniProtKB-UniRule"/>
</dbReference>
<dbReference type="InterPro" id="IPR024601">
    <property type="entry name" value="Peptidase_M1_pepN_C"/>
</dbReference>
<evidence type="ECO:0000259" key="17">
    <source>
        <dbReference type="Pfam" id="PF17900"/>
    </source>
</evidence>
<keyword evidence="19" id="KW-1185">Reference proteome</keyword>
<evidence type="ECO:0000256" key="6">
    <source>
        <dbReference type="ARBA" id="ARBA00022438"/>
    </source>
</evidence>
<dbReference type="Gene3D" id="1.10.390.10">
    <property type="entry name" value="Neutral Protease Domain 2"/>
    <property type="match status" value="1"/>
</dbReference>
<dbReference type="GO" id="GO:0008237">
    <property type="term" value="F:metallopeptidase activity"/>
    <property type="evidence" value="ECO:0007669"/>
    <property type="project" value="UniProtKB-UniRule"/>
</dbReference>
<comment type="similarity">
    <text evidence="3">Belongs to the peptidase M1 family.</text>
</comment>
<comment type="function">
    <text evidence="12">Aminopeptidase N is involved in the degradation of intracellular peptides generated by protein breakdown during normal growth as well as in response to nutrient starvation.</text>
</comment>
<dbReference type="OrthoDB" id="100605at2"/>
<dbReference type="EC" id="3.4.11.2" evidence="4 13"/>
<dbReference type="PANTHER" id="PTHR46322">
    <property type="entry name" value="PUROMYCIN-SENSITIVE AMINOPEPTIDASE"/>
    <property type="match status" value="1"/>
</dbReference>
<dbReference type="Proteomes" id="UP000295531">
    <property type="component" value="Unassembled WGS sequence"/>
</dbReference>
<dbReference type="CDD" id="cd09600">
    <property type="entry name" value="M1_APN"/>
    <property type="match status" value="1"/>
</dbReference>
<dbReference type="SUPFAM" id="SSF63737">
    <property type="entry name" value="Leukotriene A4 hydrolase N-terminal domain"/>
    <property type="match status" value="1"/>
</dbReference>
<dbReference type="Gene3D" id="3.30.2010.30">
    <property type="match status" value="1"/>
</dbReference>
<evidence type="ECO:0000256" key="3">
    <source>
        <dbReference type="ARBA" id="ARBA00010136"/>
    </source>
</evidence>
<dbReference type="Pfam" id="PF11940">
    <property type="entry name" value="DUF3458"/>
    <property type="match status" value="1"/>
</dbReference>
<gene>
    <name evidence="18" type="ORF">DEU29_101230</name>
</gene>
<evidence type="ECO:0000313" key="18">
    <source>
        <dbReference type="EMBL" id="TDP40681.1"/>
    </source>
</evidence>
<accession>A0A4R6PRD8</accession>
<feature type="domain" description="Peptidase M1 alanyl aminopeptidase Ig-like fold" evidence="15">
    <location>
        <begin position="444"/>
        <end position="545"/>
    </location>
</feature>
<comment type="cofactor">
    <cofactor evidence="2">
        <name>Zn(2+)</name>
        <dbReference type="ChEBI" id="CHEBI:29105"/>
    </cofactor>
</comment>
<dbReference type="Pfam" id="PF17900">
    <property type="entry name" value="Peptidase_M1_N"/>
    <property type="match status" value="1"/>
</dbReference>
<keyword evidence="9" id="KW-0378">Hydrolase</keyword>
<evidence type="ECO:0000256" key="9">
    <source>
        <dbReference type="ARBA" id="ARBA00022801"/>
    </source>
</evidence>
<dbReference type="EMBL" id="SNXI01000001">
    <property type="protein sequence ID" value="TDP40681.1"/>
    <property type="molecule type" value="Genomic_DNA"/>
</dbReference>
<evidence type="ECO:0000259" key="16">
    <source>
        <dbReference type="Pfam" id="PF17432"/>
    </source>
</evidence>
<dbReference type="InterPro" id="IPR027268">
    <property type="entry name" value="Peptidase_M4/M1_CTD_sf"/>
</dbReference>
<dbReference type="AlphaFoldDB" id="A0A4R6PRD8"/>
<dbReference type="Gene3D" id="2.60.40.1730">
    <property type="entry name" value="tricorn interacting facor f3 domain"/>
    <property type="match status" value="1"/>
</dbReference>
<dbReference type="InterPro" id="IPR012779">
    <property type="entry name" value="Peptidase_M1_pepN"/>
</dbReference>
<keyword evidence="6 18" id="KW-0031">Aminopeptidase</keyword>
<evidence type="ECO:0000256" key="5">
    <source>
        <dbReference type="ARBA" id="ARBA00015611"/>
    </source>
</evidence>
<keyword evidence="8" id="KW-0479">Metal-binding</keyword>
<keyword evidence="7" id="KW-0645">Protease</keyword>
<dbReference type="GO" id="GO:0008270">
    <property type="term" value="F:zinc ion binding"/>
    <property type="evidence" value="ECO:0007669"/>
    <property type="project" value="InterPro"/>
</dbReference>
<proteinExistence type="inferred from homology"/>
<dbReference type="InterPro" id="IPR014782">
    <property type="entry name" value="Peptidase_M1_dom"/>
</dbReference>
<dbReference type="Gene3D" id="1.25.50.10">
    <property type="entry name" value="Peptidase M1, alanyl aminopeptidase, C-terminal domain"/>
    <property type="match status" value="1"/>
</dbReference>
<dbReference type="PANTHER" id="PTHR46322:SF1">
    <property type="entry name" value="PUROMYCIN-SENSITIVE AMINOPEPTIDASE"/>
    <property type="match status" value="1"/>
</dbReference>
<evidence type="ECO:0000313" key="19">
    <source>
        <dbReference type="Proteomes" id="UP000295531"/>
    </source>
</evidence>
<keyword evidence="10" id="KW-0862">Zinc</keyword>
<evidence type="ECO:0000259" key="14">
    <source>
        <dbReference type="Pfam" id="PF01433"/>
    </source>
</evidence>
<keyword evidence="11" id="KW-0482">Metalloprotease</keyword>
<dbReference type="InterPro" id="IPR001930">
    <property type="entry name" value="Peptidase_M1"/>
</dbReference>
<evidence type="ECO:0000256" key="1">
    <source>
        <dbReference type="ARBA" id="ARBA00000098"/>
    </source>
</evidence>
<name>A0A4R6PRD8_9GAMM</name>
<evidence type="ECO:0000256" key="4">
    <source>
        <dbReference type="ARBA" id="ARBA00012564"/>
    </source>
</evidence>
<dbReference type="Gene3D" id="2.60.40.1840">
    <property type="match status" value="1"/>
</dbReference>
<comment type="caution">
    <text evidence="18">The sequence shown here is derived from an EMBL/GenBank/DDBJ whole genome shotgun (WGS) entry which is preliminary data.</text>
</comment>
<evidence type="ECO:0000256" key="8">
    <source>
        <dbReference type="ARBA" id="ARBA00022723"/>
    </source>
</evidence>
<dbReference type="InterPro" id="IPR035414">
    <property type="entry name" value="Peptidase_M1_pepN_Ig-like"/>
</dbReference>
<reference evidence="18 19" key="1">
    <citation type="submission" date="2019-03" db="EMBL/GenBank/DDBJ databases">
        <title>Freshwater and sediment microbial communities from various areas in North America, analyzing microbe dynamics in response to fracking.</title>
        <authorList>
            <person name="Lamendella R."/>
        </authorList>
    </citation>
    <scope>NUCLEOTIDE SEQUENCE [LARGE SCALE GENOMIC DNA]</scope>
    <source>
        <strain evidence="18 19">18_TX</strain>
    </source>
</reference>
<feature type="domain" description="Peptidase M1 membrane alanine aminopeptidase" evidence="14">
    <location>
        <begin position="226"/>
        <end position="439"/>
    </location>
</feature>
<evidence type="ECO:0000256" key="12">
    <source>
        <dbReference type="ARBA" id="ARBA00059739"/>
    </source>
</evidence>
<dbReference type="FunFam" id="3.30.2010.30:FF:000002">
    <property type="entry name" value="Putative aminopeptidase N"/>
    <property type="match status" value="1"/>
</dbReference>
<comment type="catalytic activity">
    <reaction evidence="1">
        <text>Release of an N-terminal amino acid, Xaa-|-Yaa- from a peptide, amide or arylamide. Xaa is preferably Ala, but may be most amino acids including Pro (slow action). When a terminal hydrophobic residue is followed by a prolyl residue, the two may be released as an intact Xaa-Pro dipeptide.</text>
        <dbReference type="EC" id="3.4.11.2"/>
    </reaction>
</comment>
<dbReference type="InterPro" id="IPR038438">
    <property type="entry name" value="PepN_Ig-like_sf"/>
</dbReference>
<dbReference type="InterPro" id="IPR042097">
    <property type="entry name" value="Aminopeptidase_N-like_N_sf"/>
</dbReference>
<evidence type="ECO:0000259" key="15">
    <source>
        <dbReference type="Pfam" id="PF11940"/>
    </source>
</evidence>
<sequence>MSQKTAKYRKDYQAPDFTIHSVDLTFELDPSQTRVTNTMVVERQGSHQRPLVLDGEGLQLIQVSLDDKTLNGDDYSVNDQQLVVSTDKDRFTLTIINDINPSQNKALEGLYLAENTYCTQCEAEGFRRITFYLDRPDVLARFTTTIIGDKSQYPYLLSNGNLIKTEQCGDKHVAVWQDPYPKPSYLFALVAGDFDVLRDSFTTREGRDVKLELFVDKGNLDRSEHAMTSLKNAMKWDEERFGLVYDLDIYMVVAVDFFNMGAMENKGLNVFNAKYVLANPATATDQDFLNIESVIGHEYFHNWTGNRITCRDWFQLSLKEGLTVFRDQEFSSDLGSRAVNRIQDVKIIRSHQFTEDAGPMAHPIRPDKVLEMNNFYTVTVYNKGAEVIRMLHTLLGEAGFQRGMQLYVERHDGQAVTCEDFVAAMEAANEQDFSQFRRWYSQAGTPQVEADVDFDQDKQQLNIALRQTTPATPGQSEKLPFHIPVKISAVTPSGQVITLNEGLLHLQKEQQQFVINGDFSAKLQAGEQPVVSLFDNFSAPVKVSRKISANDLRTLMAHAPDPVSRWDASQQLFGELIHQAIAQQTTVKLDQQTISACRQLLTSDADPALIALALTPPGAATLADNYDEIPVEQLRHNLKQLKKQLAQALKDDVMARYQQLTATLKAHDYQLQGDDISQRQLRNTLLSYLAEINDDAAWFESVYEQADNMTDTLAVLQAVTWTEHSVAEELLNRFDQQWQGEKLVMDKWFQTQALADNDATVARIETLMQHADFSLDNPNRVYSLLAAFTQNLAQFHRADGAGYRLIGGVIQTLNDSNPQVASRLLSAFMSWKRYDAHRQALMKQQLEELSALPNLASDLQEKVENSLAA</sequence>
<evidence type="ECO:0000256" key="13">
    <source>
        <dbReference type="NCBIfam" id="TIGR02414"/>
    </source>
</evidence>
<evidence type="ECO:0000256" key="10">
    <source>
        <dbReference type="ARBA" id="ARBA00022833"/>
    </source>
</evidence>
<dbReference type="NCBIfam" id="TIGR02414">
    <property type="entry name" value="pepN_proteo"/>
    <property type="match status" value="1"/>
</dbReference>
<evidence type="ECO:0000256" key="7">
    <source>
        <dbReference type="ARBA" id="ARBA00022670"/>
    </source>
</evidence>
<evidence type="ECO:0000256" key="2">
    <source>
        <dbReference type="ARBA" id="ARBA00001947"/>
    </source>
</evidence>
<dbReference type="PRINTS" id="PR00756">
    <property type="entry name" value="ALADIPTASE"/>
</dbReference>
<dbReference type="InterPro" id="IPR037144">
    <property type="entry name" value="Peptidase_M1_pepN_C_sf"/>
</dbReference>
<dbReference type="SUPFAM" id="SSF55486">
    <property type="entry name" value="Metalloproteases ('zincins'), catalytic domain"/>
    <property type="match status" value="1"/>
</dbReference>
<dbReference type="GO" id="GO:0016285">
    <property type="term" value="F:alanyl aminopeptidase activity"/>
    <property type="evidence" value="ECO:0007669"/>
    <property type="project" value="UniProtKB-EC"/>
</dbReference>
<protein>
    <recommendedName>
        <fullName evidence="5 13">Aminopeptidase N</fullName>
        <ecNumber evidence="4 13">3.4.11.2</ecNumber>
    </recommendedName>
</protein>
<feature type="domain" description="Aminopeptidase N-like N-terminal" evidence="17">
    <location>
        <begin position="23"/>
        <end position="186"/>
    </location>
</feature>